<dbReference type="eggNOG" id="ENOG5033QRI">
    <property type="taxonomic scope" value="Bacteria"/>
</dbReference>
<reference evidence="1 2" key="1">
    <citation type="submission" date="2011-02" db="EMBL/GenBank/DDBJ databases">
        <authorList>
            <person name="Weinstock G."/>
            <person name="Sodergren E."/>
            <person name="Clifton S."/>
            <person name="Fulton L."/>
            <person name="Fulton B."/>
            <person name="Courtney L."/>
            <person name="Fronick C."/>
            <person name="Harrison M."/>
            <person name="Strong C."/>
            <person name="Farmer C."/>
            <person name="Delahaunty K."/>
            <person name="Markovic C."/>
            <person name="Hall O."/>
            <person name="Minx P."/>
            <person name="Tomlinson C."/>
            <person name="Mitreva M."/>
            <person name="Hou S."/>
            <person name="Chen J."/>
            <person name="Wollam A."/>
            <person name="Pepin K.H."/>
            <person name="Johnson M."/>
            <person name="Bhonagiri V."/>
            <person name="Zhang X."/>
            <person name="Suruliraj S."/>
            <person name="Warren W."/>
            <person name="Chinwalla A."/>
            <person name="Mardis E.R."/>
            <person name="Wilson R.K."/>
        </authorList>
    </citation>
    <scope>NUCLEOTIDE SEQUENCE [LARGE SCALE GENOMIC DNA]</scope>
    <source>
        <strain evidence="1 2">YIT 11859</strain>
    </source>
</reference>
<dbReference type="EMBL" id="AFBP01000034">
    <property type="protein sequence ID" value="EGG54825.1"/>
    <property type="molecule type" value="Genomic_DNA"/>
</dbReference>
<organism evidence="1 2">
    <name type="scientific">Parasutterella excrementihominis YIT 11859</name>
    <dbReference type="NCBI Taxonomy" id="762966"/>
    <lineage>
        <taxon>Bacteria</taxon>
        <taxon>Pseudomonadati</taxon>
        <taxon>Pseudomonadota</taxon>
        <taxon>Betaproteobacteria</taxon>
        <taxon>Burkholderiales</taxon>
        <taxon>Sutterellaceae</taxon>
        <taxon>Parasutterella</taxon>
    </lineage>
</organism>
<dbReference type="Proteomes" id="UP000005156">
    <property type="component" value="Unassembled WGS sequence"/>
</dbReference>
<dbReference type="HOGENOM" id="CLU_800951_0_0_4"/>
<accession>F3QK58</accession>
<evidence type="ECO:0000313" key="2">
    <source>
        <dbReference type="Proteomes" id="UP000005156"/>
    </source>
</evidence>
<dbReference type="AlphaFoldDB" id="F3QK58"/>
<protein>
    <submittedName>
        <fullName evidence="1">Uncharacterized protein</fullName>
    </submittedName>
</protein>
<name>F3QK58_9BURK</name>
<proteinExistence type="predicted"/>
<comment type="caution">
    <text evidence="1">The sequence shown here is derived from an EMBL/GenBank/DDBJ whole genome shotgun (WGS) entry which is preliminary data.</text>
</comment>
<gene>
    <name evidence="1" type="ORF">HMPREF9439_01315</name>
</gene>
<keyword evidence="2" id="KW-1185">Reference proteome</keyword>
<sequence>MNKLLNLYGVKIHSERAFLSFLENSRNEVEAFSSSYIERKVGNLVFSIPADKASTGLNQVIPFLQSSESWHGLVSRPSAEAPQDSVFIRSKIGGNYTRSSLSFFSIQADVAFNTTVGNEATFKPSGILLGLGSKPSITSPWLSEETLNGRIQKVRSVPTVRERSFSIESRRELVVETKYGLLTLADLKGISRGLDAGDEISCQCFLTATFGRGDFVGKQNLVAQVYSVIQGALVERRPEKFARFFLKDCNYRLAENAVFKGKPEKIFTQVSGDCAYAKILRRNNKALIRDRVSVLVWKTSIGSFVLAFDLTADGINGVYVDSAENYSLKEEVLFFRWVEASGRLLP</sequence>
<evidence type="ECO:0000313" key="1">
    <source>
        <dbReference type="EMBL" id="EGG54825.1"/>
    </source>
</evidence>